<dbReference type="Gene3D" id="3.30.530.20">
    <property type="match status" value="1"/>
</dbReference>
<keyword evidence="2" id="KW-1185">Reference proteome</keyword>
<dbReference type="InterPro" id="IPR023393">
    <property type="entry name" value="START-like_dom_sf"/>
</dbReference>
<dbReference type="SUPFAM" id="SSF55961">
    <property type="entry name" value="Bet v1-like"/>
    <property type="match status" value="1"/>
</dbReference>
<proteinExistence type="predicted"/>
<evidence type="ECO:0000313" key="1">
    <source>
        <dbReference type="EMBL" id="GLI27272.1"/>
    </source>
</evidence>
<organism evidence="1 2">
    <name type="scientific">Agromyces rhizosphaerae</name>
    <dbReference type="NCBI Taxonomy" id="88374"/>
    <lineage>
        <taxon>Bacteria</taxon>
        <taxon>Bacillati</taxon>
        <taxon>Actinomycetota</taxon>
        <taxon>Actinomycetes</taxon>
        <taxon>Micrococcales</taxon>
        <taxon>Microbacteriaceae</taxon>
        <taxon>Agromyces</taxon>
    </lineage>
</organism>
<dbReference type="EMBL" id="BSDP01000001">
    <property type="protein sequence ID" value="GLI27272.1"/>
    <property type="molecule type" value="Genomic_DNA"/>
</dbReference>
<dbReference type="InterPro" id="IPR019587">
    <property type="entry name" value="Polyketide_cyclase/dehydratase"/>
</dbReference>
<reference evidence="1" key="1">
    <citation type="submission" date="2022-12" db="EMBL/GenBank/DDBJ databases">
        <title>Reference genome sequencing for broad-spectrum identification of bacterial and archaeal isolates by mass spectrometry.</title>
        <authorList>
            <person name="Sekiguchi Y."/>
            <person name="Tourlousse D.M."/>
        </authorList>
    </citation>
    <scope>NUCLEOTIDE SEQUENCE</scope>
    <source>
        <strain evidence="1">14</strain>
    </source>
</reference>
<gene>
    <name evidence="1" type="ORF">ARHIZOSPH14_15140</name>
</gene>
<comment type="caution">
    <text evidence="1">The sequence shown here is derived from an EMBL/GenBank/DDBJ whole genome shotgun (WGS) entry which is preliminary data.</text>
</comment>
<evidence type="ECO:0000313" key="2">
    <source>
        <dbReference type="Proteomes" id="UP001144396"/>
    </source>
</evidence>
<name>A0A9W6FR39_9MICO</name>
<dbReference type="Pfam" id="PF10604">
    <property type="entry name" value="Polyketide_cyc2"/>
    <property type="match status" value="1"/>
</dbReference>
<dbReference type="Proteomes" id="UP001144396">
    <property type="component" value="Unassembled WGS sequence"/>
</dbReference>
<protein>
    <recommendedName>
        <fullName evidence="3">SRPBCC family protein</fullName>
    </recommendedName>
</protein>
<sequence>MNVITSDTTITRPPDQVFEYLADASRLPEWQPSVEEASAEPAGVFEVGVKGSERRRTPGGVQTIHWEVTECEPGALWAVQGTDGPVRAHTAIALTAVDGGTRVDYRIWFEGRGIGKVIAKLATRGARTEVPESLALLKQHLEVAGG</sequence>
<accession>A0A9W6FR39</accession>
<dbReference type="AlphaFoldDB" id="A0A9W6FR39"/>
<evidence type="ECO:0008006" key="3">
    <source>
        <dbReference type="Google" id="ProtNLM"/>
    </source>
</evidence>
<dbReference type="RefSeq" id="WP_281883672.1">
    <property type="nucleotide sequence ID" value="NZ_BSDP01000001.1"/>
</dbReference>